<dbReference type="GO" id="GO:0008765">
    <property type="term" value="F:UDP-N-acetylmuramoylalanyl-D-glutamate-2,6-diaminopimelate ligase activity"/>
    <property type="evidence" value="ECO:0007669"/>
    <property type="project" value="UniProtKB-UniRule"/>
</dbReference>
<dbReference type="Pfam" id="PF01225">
    <property type="entry name" value="Mur_ligase"/>
    <property type="match status" value="1"/>
</dbReference>
<protein>
    <recommendedName>
        <fullName evidence="7">UDP-N-acetylmuramoyl-L-alanyl-D-glutamate--2,6-diaminopimelate ligase</fullName>
        <ecNumber evidence="7">6.3.2.13</ecNumber>
    </recommendedName>
    <alternativeName>
        <fullName evidence="7">Meso-A2pm-adding enzyme</fullName>
    </alternativeName>
    <alternativeName>
        <fullName evidence="7">Meso-diaminopimelate-adding enzyme</fullName>
    </alternativeName>
    <alternativeName>
        <fullName evidence="7">UDP-MurNAc-L-Ala-D-Glu:meso-diaminopimelate ligase</fullName>
    </alternativeName>
    <alternativeName>
        <fullName evidence="7">UDP-MurNAc-tripeptide synthetase</fullName>
    </alternativeName>
    <alternativeName>
        <fullName evidence="7">UDP-N-acetylmuramyl-tripeptide synthetase</fullName>
    </alternativeName>
</protein>
<comment type="caution">
    <text evidence="7">Lacks conserved residue(s) required for the propagation of feature annotation.</text>
</comment>
<evidence type="ECO:0000256" key="8">
    <source>
        <dbReference type="RuleBase" id="RU004135"/>
    </source>
</evidence>
<keyword evidence="4 7" id="KW-0573">Peptidoglycan synthesis</keyword>
<feature type="domain" description="Mur ligase N-terminal catalytic" evidence="9">
    <location>
        <begin position="27"/>
        <end position="86"/>
    </location>
</feature>
<feature type="domain" description="Mur ligase C-terminal" evidence="10">
    <location>
        <begin position="337"/>
        <end position="467"/>
    </location>
</feature>
<dbReference type="GO" id="GO:0071555">
    <property type="term" value="P:cell wall organization"/>
    <property type="evidence" value="ECO:0007669"/>
    <property type="project" value="UniProtKB-KW"/>
</dbReference>
<feature type="binding site" evidence="7">
    <location>
        <position position="189"/>
    </location>
    <ligand>
        <name>UDP-N-acetyl-alpha-D-muramoyl-L-alanyl-D-glutamate</name>
        <dbReference type="ChEBI" id="CHEBI:83900"/>
    </ligand>
</feature>
<feature type="binding site" evidence="7">
    <location>
        <begin position="156"/>
        <end position="157"/>
    </location>
    <ligand>
        <name>UDP-N-acetyl-alpha-D-muramoyl-L-alanyl-D-glutamate</name>
        <dbReference type="ChEBI" id="CHEBI:83900"/>
    </ligand>
</feature>
<comment type="cofactor">
    <cofactor evidence="7">
        <name>Mg(2+)</name>
        <dbReference type="ChEBI" id="CHEBI:18420"/>
    </cofactor>
</comment>
<dbReference type="EC" id="6.3.2.13" evidence="7"/>
<dbReference type="GO" id="GO:0051301">
    <property type="term" value="P:cell division"/>
    <property type="evidence" value="ECO:0007669"/>
    <property type="project" value="UniProtKB-KW"/>
</dbReference>
<evidence type="ECO:0000259" key="9">
    <source>
        <dbReference type="Pfam" id="PF01225"/>
    </source>
</evidence>
<feature type="binding site" evidence="7">
    <location>
        <position position="31"/>
    </location>
    <ligand>
        <name>UDP-N-acetyl-alpha-D-muramoyl-L-alanyl-D-glutamate</name>
        <dbReference type="ChEBI" id="CHEBI:83900"/>
    </ligand>
</feature>
<feature type="domain" description="Mur ligase central" evidence="11">
    <location>
        <begin position="112"/>
        <end position="314"/>
    </location>
</feature>
<dbReference type="AlphaFoldDB" id="A0A1T4JPC5"/>
<dbReference type="NCBIfam" id="TIGR01085">
    <property type="entry name" value="murE"/>
    <property type="match status" value="1"/>
</dbReference>
<keyword evidence="7" id="KW-0067">ATP-binding</keyword>
<evidence type="ECO:0000256" key="5">
    <source>
        <dbReference type="ARBA" id="ARBA00023306"/>
    </source>
</evidence>
<comment type="pathway">
    <text evidence="7 8">Cell wall biogenesis; peptidoglycan biosynthesis.</text>
</comment>
<keyword evidence="6 7" id="KW-0961">Cell wall biogenesis/degradation</keyword>
<evidence type="ECO:0000256" key="4">
    <source>
        <dbReference type="ARBA" id="ARBA00022984"/>
    </source>
</evidence>
<feature type="binding site" evidence="7">
    <location>
        <position position="465"/>
    </location>
    <ligand>
        <name>meso-2,6-diaminopimelate</name>
        <dbReference type="ChEBI" id="CHEBI:57791"/>
    </ligand>
</feature>
<feature type="modified residue" description="N6-carboxylysine" evidence="7">
    <location>
        <position position="223"/>
    </location>
</feature>
<feature type="binding site" evidence="7">
    <location>
        <position position="469"/>
    </location>
    <ligand>
        <name>meso-2,6-diaminopimelate</name>
        <dbReference type="ChEBI" id="CHEBI:57791"/>
    </ligand>
</feature>
<feature type="binding site" evidence="7">
    <location>
        <begin position="411"/>
        <end position="414"/>
    </location>
    <ligand>
        <name>meso-2,6-diaminopimelate</name>
        <dbReference type="ChEBI" id="CHEBI:57791"/>
    </ligand>
</feature>
<dbReference type="PANTHER" id="PTHR23135:SF4">
    <property type="entry name" value="UDP-N-ACETYLMURAMOYL-L-ALANYL-D-GLUTAMATE--2,6-DIAMINOPIMELATE LIGASE MURE HOMOLOG, CHLOROPLASTIC"/>
    <property type="match status" value="1"/>
</dbReference>
<dbReference type="HAMAP" id="MF_00208">
    <property type="entry name" value="MurE"/>
    <property type="match status" value="1"/>
</dbReference>
<reference evidence="13" key="1">
    <citation type="submission" date="2017-02" db="EMBL/GenBank/DDBJ databases">
        <authorList>
            <person name="Varghese N."/>
            <person name="Submissions S."/>
        </authorList>
    </citation>
    <scope>NUCLEOTIDE SEQUENCE [LARGE SCALE GENOMIC DNA]</scope>
    <source>
        <strain evidence="13">ATCC 27094</strain>
    </source>
</reference>
<keyword evidence="7 12" id="KW-0436">Ligase</keyword>
<dbReference type="UniPathway" id="UPA00219"/>
<dbReference type="PANTHER" id="PTHR23135">
    <property type="entry name" value="MUR LIGASE FAMILY MEMBER"/>
    <property type="match status" value="1"/>
</dbReference>
<feature type="binding site" evidence="7">
    <location>
        <position position="33"/>
    </location>
    <ligand>
        <name>UDP-N-acetyl-alpha-D-muramoyl-L-alanyl-D-glutamate</name>
        <dbReference type="ChEBI" id="CHEBI:83900"/>
    </ligand>
</feature>
<comment type="PTM">
    <text evidence="7">Carboxylation is probably crucial for Mg(2+) binding and, consequently, for the gamma-phosphate positioning of ATP.</text>
</comment>
<evidence type="ECO:0000259" key="10">
    <source>
        <dbReference type="Pfam" id="PF02875"/>
    </source>
</evidence>
<feature type="binding site" evidence="7">
    <location>
        <begin position="114"/>
        <end position="120"/>
    </location>
    <ligand>
        <name>ATP</name>
        <dbReference type="ChEBI" id="CHEBI:30616"/>
    </ligand>
</feature>
<dbReference type="Pfam" id="PF02875">
    <property type="entry name" value="Mur_ligase_C"/>
    <property type="match status" value="1"/>
</dbReference>
<dbReference type="Gene3D" id="3.40.1190.10">
    <property type="entry name" value="Mur-like, catalytic domain"/>
    <property type="match status" value="1"/>
</dbReference>
<accession>A0A1T4JPC5</accession>
<dbReference type="InterPro" id="IPR036615">
    <property type="entry name" value="Mur_ligase_C_dom_sf"/>
</dbReference>
<dbReference type="InterPro" id="IPR013221">
    <property type="entry name" value="Mur_ligase_cen"/>
</dbReference>
<keyword evidence="7" id="KW-0460">Magnesium</keyword>
<keyword evidence="3 7" id="KW-0133">Cell shape</keyword>
<sequence>MLRLSELMRQTADTGSGGVLPHDPVLAGLTLDSRKAQPGYLFAAVAGSHADGASFVADAVKRGAVAILVARDVVLPALDPGIVVVRDANPRRRIALMAAAFAGLQPATIAAVTGTNGKSSTVHFARHIWASLGLNAASVGTLGIFSAGFSRDAGLTTPDPIQLHADLATLAREGVTHLAIEASSHGLDQHRLDGLRLAAAAFTNLTREHLDYHPSMQAYFEAKARLFGQLLPSDGTAVVNADSDRAAALAEICHRRGIRFWTYGTQGREFRLLRDEPTATGQHLEIEVLGTRYEIDLPLVGAFQASNALAALGLVVATGGDVTRAVSSLGTLSGAPGRLQLVARHRSGAPVYVDYAHKPEALETVLRTLRPFAKGRLVVVFGCGGDRDRGKRPLMGEIATRLADLTIVTDDNPRSEQPVAIRAEILRGIPPERKNWMEESAGRREAIAEGLAALRSAEDLLLIAGKGHETGQTIGAVKHPFDDAQVARELAGAAS</sequence>
<keyword evidence="13" id="KW-1185">Reference proteome</keyword>
<dbReference type="NCBIfam" id="NF001124">
    <property type="entry name" value="PRK00139.1-2"/>
    <property type="match status" value="1"/>
</dbReference>
<dbReference type="Gene3D" id="3.40.1390.10">
    <property type="entry name" value="MurE/MurF, N-terminal domain"/>
    <property type="match status" value="1"/>
</dbReference>
<dbReference type="GO" id="GO:0000287">
    <property type="term" value="F:magnesium ion binding"/>
    <property type="evidence" value="ECO:0007669"/>
    <property type="project" value="UniProtKB-UniRule"/>
</dbReference>
<dbReference type="GO" id="GO:0009252">
    <property type="term" value="P:peptidoglycan biosynthetic process"/>
    <property type="evidence" value="ECO:0007669"/>
    <property type="project" value="UniProtKB-UniRule"/>
</dbReference>
<feature type="binding site" evidence="7">
    <location>
        <position position="183"/>
    </location>
    <ligand>
        <name>UDP-N-acetyl-alpha-D-muramoyl-L-alanyl-D-glutamate</name>
        <dbReference type="ChEBI" id="CHEBI:83900"/>
    </ligand>
</feature>
<dbReference type="InterPro" id="IPR035911">
    <property type="entry name" value="MurE/MurF_N"/>
</dbReference>
<evidence type="ECO:0000313" key="12">
    <source>
        <dbReference type="EMBL" id="SJZ32040.1"/>
    </source>
</evidence>
<dbReference type="Proteomes" id="UP000190092">
    <property type="component" value="Unassembled WGS sequence"/>
</dbReference>
<evidence type="ECO:0000256" key="1">
    <source>
        <dbReference type="ARBA" id="ARBA00005898"/>
    </source>
</evidence>
<name>A0A1T4JPC5_9HYPH</name>
<keyword evidence="7" id="KW-0547">Nucleotide-binding</keyword>
<dbReference type="SUPFAM" id="SSF53623">
    <property type="entry name" value="MurD-like peptide ligases, catalytic domain"/>
    <property type="match status" value="1"/>
</dbReference>
<dbReference type="InterPro" id="IPR004101">
    <property type="entry name" value="Mur_ligase_C"/>
</dbReference>
<comment type="catalytic activity">
    <reaction evidence="7">
        <text>UDP-N-acetyl-alpha-D-muramoyl-L-alanyl-D-glutamate + meso-2,6-diaminopimelate + ATP = UDP-N-acetyl-alpha-D-muramoyl-L-alanyl-gamma-D-glutamyl-meso-2,6-diaminopimelate + ADP + phosphate + H(+)</text>
        <dbReference type="Rhea" id="RHEA:23676"/>
        <dbReference type="ChEBI" id="CHEBI:15378"/>
        <dbReference type="ChEBI" id="CHEBI:30616"/>
        <dbReference type="ChEBI" id="CHEBI:43474"/>
        <dbReference type="ChEBI" id="CHEBI:57791"/>
        <dbReference type="ChEBI" id="CHEBI:83900"/>
        <dbReference type="ChEBI" id="CHEBI:83905"/>
        <dbReference type="ChEBI" id="CHEBI:456216"/>
        <dbReference type="EC" id="6.3.2.13"/>
    </reaction>
</comment>
<dbReference type="SUPFAM" id="SSF53244">
    <property type="entry name" value="MurD-like peptide ligases, peptide-binding domain"/>
    <property type="match status" value="1"/>
</dbReference>
<proteinExistence type="inferred from homology"/>
<dbReference type="InterPro" id="IPR005761">
    <property type="entry name" value="UDP-N-AcMur-Glu-dNH2Pim_ligase"/>
</dbReference>
<dbReference type="EMBL" id="FUWJ01000001">
    <property type="protein sequence ID" value="SJZ32040.1"/>
    <property type="molecule type" value="Genomic_DNA"/>
</dbReference>
<evidence type="ECO:0000256" key="3">
    <source>
        <dbReference type="ARBA" id="ARBA00022960"/>
    </source>
</evidence>
<evidence type="ECO:0000256" key="7">
    <source>
        <dbReference type="HAMAP-Rule" id="MF_00208"/>
    </source>
</evidence>
<keyword evidence="2 7" id="KW-0132">Cell division</keyword>
<dbReference type="STRING" id="225324.SAMN02745126_00299"/>
<keyword evidence="5 7" id="KW-0131">Cell cycle</keyword>
<dbReference type="NCBIfam" id="NF001126">
    <property type="entry name" value="PRK00139.1-4"/>
    <property type="match status" value="1"/>
</dbReference>
<evidence type="ECO:0000256" key="6">
    <source>
        <dbReference type="ARBA" id="ARBA00023316"/>
    </source>
</evidence>
<dbReference type="Pfam" id="PF08245">
    <property type="entry name" value="Mur_ligase_M"/>
    <property type="match status" value="1"/>
</dbReference>
<organism evidence="12 13">
    <name type="scientific">Enhydrobacter aerosaccus</name>
    <dbReference type="NCBI Taxonomy" id="225324"/>
    <lineage>
        <taxon>Bacteria</taxon>
        <taxon>Pseudomonadati</taxon>
        <taxon>Pseudomonadota</taxon>
        <taxon>Alphaproteobacteria</taxon>
        <taxon>Hyphomicrobiales</taxon>
        <taxon>Enhydrobacter</taxon>
    </lineage>
</organism>
<dbReference type="SUPFAM" id="SSF63418">
    <property type="entry name" value="MurE/MurF N-terminal domain"/>
    <property type="match status" value="1"/>
</dbReference>
<comment type="subcellular location">
    <subcellularLocation>
        <location evidence="7 8">Cytoplasm</location>
    </subcellularLocation>
</comment>
<feature type="binding site" evidence="7">
    <location>
        <position position="387"/>
    </location>
    <ligand>
        <name>meso-2,6-diaminopimelate</name>
        <dbReference type="ChEBI" id="CHEBI:57791"/>
    </ligand>
</feature>
<gene>
    <name evidence="7" type="primary">murE</name>
    <name evidence="12" type="ORF">SAMN02745126_00299</name>
</gene>
<dbReference type="InterPro" id="IPR036565">
    <property type="entry name" value="Mur-like_cat_sf"/>
</dbReference>
<feature type="binding site" evidence="7">
    <location>
        <position position="191"/>
    </location>
    <ligand>
        <name>UDP-N-acetyl-alpha-D-muramoyl-L-alanyl-D-glutamate</name>
        <dbReference type="ChEBI" id="CHEBI:83900"/>
    </ligand>
</feature>
<comment type="function">
    <text evidence="7">Catalyzes the addition of meso-diaminopimelic acid to the nucleotide precursor UDP-N-acetylmuramoyl-L-alanyl-D-glutamate (UMAG) in the biosynthesis of bacterial cell-wall peptidoglycan.</text>
</comment>
<dbReference type="GO" id="GO:0008360">
    <property type="term" value="P:regulation of cell shape"/>
    <property type="evidence" value="ECO:0007669"/>
    <property type="project" value="UniProtKB-KW"/>
</dbReference>
<evidence type="ECO:0000256" key="2">
    <source>
        <dbReference type="ARBA" id="ARBA00022618"/>
    </source>
</evidence>
<evidence type="ECO:0000313" key="13">
    <source>
        <dbReference type="Proteomes" id="UP000190092"/>
    </source>
</evidence>
<dbReference type="GO" id="GO:0005524">
    <property type="term" value="F:ATP binding"/>
    <property type="evidence" value="ECO:0007669"/>
    <property type="project" value="UniProtKB-UniRule"/>
</dbReference>
<comment type="similarity">
    <text evidence="1 7">Belongs to the MurCDEF family. MurE subfamily.</text>
</comment>
<dbReference type="GO" id="GO:0005737">
    <property type="term" value="C:cytoplasm"/>
    <property type="evidence" value="ECO:0007669"/>
    <property type="project" value="UniProtKB-SubCell"/>
</dbReference>
<feature type="short sequence motif" description="Meso-diaminopimelate recognition motif" evidence="7">
    <location>
        <begin position="411"/>
        <end position="414"/>
    </location>
</feature>
<dbReference type="Gene3D" id="3.90.190.20">
    <property type="entry name" value="Mur ligase, C-terminal domain"/>
    <property type="match status" value="1"/>
</dbReference>
<dbReference type="InterPro" id="IPR000713">
    <property type="entry name" value="Mur_ligase_N"/>
</dbReference>
<keyword evidence="7" id="KW-0963">Cytoplasm</keyword>
<evidence type="ECO:0000259" key="11">
    <source>
        <dbReference type="Pfam" id="PF08245"/>
    </source>
</evidence>